<proteinExistence type="predicted"/>
<dbReference type="AlphaFoldDB" id="A0A0C2XF29"/>
<gene>
    <name evidence="1" type="ORF">M408DRAFT_163960</name>
</gene>
<dbReference type="EMBL" id="KN824297">
    <property type="protein sequence ID" value="KIM27742.1"/>
    <property type="molecule type" value="Genomic_DNA"/>
</dbReference>
<dbReference type="Proteomes" id="UP000054097">
    <property type="component" value="Unassembled WGS sequence"/>
</dbReference>
<accession>A0A0C2XF29</accession>
<evidence type="ECO:0000313" key="1">
    <source>
        <dbReference type="EMBL" id="KIM27742.1"/>
    </source>
</evidence>
<keyword evidence="2" id="KW-1185">Reference proteome</keyword>
<reference evidence="2" key="2">
    <citation type="submission" date="2015-01" db="EMBL/GenBank/DDBJ databases">
        <title>Evolutionary Origins and Diversification of the Mycorrhizal Mutualists.</title>
        <authorList>
            <consortium name="DOE Joint Genome Institute"/>
            <consortium name="Mycorrhizal Genomics Consortium"/>
            <person name="Kohler A."/>
            <person name="Kuo A."/>
            <person name="Nagy L.G."/>
            <person name="Floudas D."/>
            <person name="Copeland A."/>
            <person name="Barry K.W."/>
            <person name="Cichocki N."/>
            <person name="Veneault-Fourrey C."/>
            <person name="LaButti K."/>
            <person name="Lindquist E.A."/>
            <person name="Lipzen A."/>
            <person name="Lundell T."/>
            <person name="Morin E."/>
            <person name="Murat C."/>
            <person name="Riley R."/>
            <person name="Ohm R."/>
            <person name="Sun H."/>
            <person name="Tunlid A."/>
            <person name="Henrissat B."/>
            <person name="Grigoriev I.V."/>
            <person name="Hibbett D.S."/>
            <person name="Martin F."/>
        </authorList>
    </citation>
    <scope>NUCLEOTIDE SEQUENCE [LARGE SCALE GENOMIC DNA]</scope>
    <source>
        <strain evidence="2">MAFF 305830</strain>
    </source>
</reference>
<sequence length="85" mass="9437">MKNGSKIAARASKARGPFADECTAHGHWPSAHRSTLTSPRWQPDYWARIFALVLRTSIVKLTIRKSHSLVPVLAVRMGIPLFNGT</sequence>
<organism evidence="1 2">
    <name type="scientific">Serendipita vermifera MAFF 305830</name>
    <dbReference type="NCBI Taxonomy" id="933852"/>
    <lineage>
        <taxon>Eukaryota</taxon>
        <taxon>Fungi</taxon>
        <taxon>Dikarya</taxon>
        <taxon>Basidiomycota</taxon>
        <taxon>Agaricomycotina</taxon>
        <taxon>Agaricomycetes</taxon>
        <taxon>Sebacinales</taxon>
        <taxon>Serendipitaceae</taxon>
        <taxon>Serendipita</taxon>
    </lineage>
</organism>
<name>A0A0C2XF29_SERVB</name>
<dbReference type="HOGENOM" id="CLU_2514044_0_0_1"/>
<evidence type="ECO:0000313" key="2">
    <source>
        <dbReference type="Proteomes" id="UP000054097"/>
    </source>
</evidence>
<protein>
    <submittedName>
        <fullName evidence="1">Uncharacterized protein</fullName>
    </submittedName>
</protein>
<reference evidence="1 2" key="1">
    <citation type="submission" date="2014-04" db="EMBL/GenBank/DDBJ databases">
        <authorList>
            <consortium name="DOE Joint Genome Institute"/>
            <person name="Kuo A."/>
            <person name="Zuccaro A."/>
            <person name="Kohler A."/>
            <person name="Nagy L.G."/>
            <person name="Floudas D."/>
            <person name="Copeland A."/>
            <person name="Barry K.W."/>
            <person name="Cichocki N."/>
            <person name="Veneault-Fourrey C."/>
            <person name="LaButti K."/>
            <person name="Lindquist E.A."/>
            <person name="Lipzen A."/>
            <person name="Lundell T."/>
            <person name="Morin E."/>
            <person name="Murat C."/>
            <person name="Sun H."/>
            <person name="Tunlid A."/>
            <person name="Henrissat B."/>
            <person name="Grigoriev I.V."/>
            <person name="Hibbett D.S."/>
            <person name="Martin F."/>
            <person name="Nordberg H.P."/>
            <person name="Cantor M.N."/>
            <person name="Hua S.X."/>
        </authorList>
    </citation>
    <scope>NUCLEOTIDE SEQUENCE [LARGE SCALE GENOMIC DNA]</scope>
    <source>
        <strain evidence="1 2">MAFF 305830</strain>
    </source>
</reference>